<feature type="compositionally biased region" description="Basic and acidic residues" evidence="1">
    <location>
        <begin position="10"/>
        <end position="32"/>
    </location>
</feature>
<reference evidence="2 3" key="1">
    <citation type="submission" date="2020-09" db="EMBL/GenBank/DDBJ databases">
        <title>De no assembly of potato wild relative species, Solanum commersonii.</title>
        <authorList>
            <person name="Cho K."/>
        </authorList>
    </citation>
    <scope>NUCLEOTIDE SEQUENCE [LARGE SCALE GENOMIC DNA]</scope>
    <source>
        <strain evidence="2">LZ3.2</strain>
        <tissue evidence="2">Leaf</tissue>
    </source>
</reference>
<organism evidence="2 3">
    <name type="scientific">Solanum commersonii</name>
    <name type="common">Commerson's wild potato</name>
    <name type="synonym">Commerson's nightshade</name>
    <dbReference type="NCBI Taxonomy" id="4109"/>
    <lineage>
        <taxon>Eukaryota</taxon>
        <taxon>Viridiplantae</taxon>
        <taxon>Streptophyta</taxon>
        <taxon>Embryophyta</taxon>
        <taxon>Tracheophyta</taxon>
        <taxon>Spermatophyta</taxon>
        <taxon>Magnoliopsida</taxon>
        <taxon>eudicotyledons</taxon>
        <taxon>Gunneridae</taxon>
        <taxon>Pentapetalae</taxon>
        <taxon>asterids</taxon>
        <taxon>lamiids</taxon>
        <taxon>Solanales</taxon>
        <taxon>Solanaceae</taxon>
        <taxon>Solanoideae</taxon>
        <taxon>Solaneae</taxon>
        <taxon>Solanum</taxon>
    </lineage>
</organism>
<gene>
    <name evidence="2" type="ORF">H5410_005670</name>
</gene>
<comment type="caution">
    <text evidence="2">The sequence shown here is derived from an EMBL/GenBank/DDBJ whole genome shotgun (WGS) entry which is preliminary data.</text>
</comment>
<evidence type="ECO:0000313" key="3">
    <source>
        <dbReference type="Proteomes" id="UP000824120"/>
    </source>
</evidence>
<name>A0A9J6A865_SOLCO</name>
<protein>
    <submittedName>
        <fullName evidence="2">Uncharacterized protein</fullName>
    </submittedName>
</protein>
<proteinExistence type="predicted"/>
<evidence type="ECO:0000313" key="2">
    <source>
        <dbReference type="EMBL" id="KAG5620452.1"/>
    </source>
</evidence>
<evidence type="ECO:0000256" key="1">
    <source>
        <dbReference type="SAM" id="MobiDB-lite"/>
    </source>
</evidence>
<accession>A0A9J6A865</accession>
<dbReference type="Proteomes" id="UP000824120">
    <property type="component" value="Chromosome 2"/>
</dbReference>
<sequence length="224" mass="24548">MTSKSQCNEDAVHEREQEIHKDTANKRDKSRIMDSFSNPPVGGRAMVRMGMVPILANSVRKLPELRLNNVSSLESIAIEGLDEVKGNLIELGEENKEGMTNLELKLTKAISSLHREKGLTDFTIAPMDINTFISLYLNQLHISNVGGSCMIPLIWVPQNKMHLSAMQLVKGFKKGEPTFLVALVGGIENSIEAVALPPCIEQVLLDIKDVMSEEPSAVANAKGS</sequence>
<dbReference type="EMBL" id="JACXVP010000002">
    <property type="protein sequence ID" value="KAG5620452.1"/>
    <property type="molecule type" value="Genomic_DNA"/>
</dbReference>
<feature type="region of interest" description="Disordered" evidence="1">
    <location>
        <begin position="1"/>
        <end position="39"/>
    </location>
</feature>
<keyword evidence="3" id="KW-1185">Reference proteome</keyword>
<dbReference type="OrthoDB" id="1302170at2759"/>
<dbReference type="AlphaFoldDB" id="A0A9J6A865"/>